<dbReference type="GO" id="GO:0004177">
    <property type="term" value="F:aminopeptidase activity"/>
    <property type="evidence" value="ECO:0007669"/>
    <property type="project" value="UniProtKB-KW"/>
</dbReference>
<dbReference type="Proteomes" id="UP000657918">
    <property type="component" value="Unassembled WGS sequence"/>
</dbReference>
<dbReference type="GO" id="GO:0008235">
    <property type="term" value="F:metalloexopeptidase activity"/>
    <property type="evidence" value="ECO:0007669"/>
    <property type="project" value="TreeGrafter"/>
</dbReference>
<dbReference type="InterPro" id="IPR036005">
    <property type="entry name" value="Creatinase/aminopeptidase-like"/>
</dbReference>
<reference evidence="4 5" key="1">
    <citation type="submission" date="2020-10" db="EMBL/GenBank/DDBJ databases">
        <title>Plant Genome Project.</title>
        <authorList>
            <person name="Zhang R.-G."/>
        </authorList>
    </citation>
    <scope>NUCLEOTIDE SEQUENCE [LARGE SCALE GENOMIC DNA]</scope>
    <source>
        <strain evidence="4">FAFU-HL-1</strain>
        <tissue evidence="4">Leaf</tissue>
    </source>
</reference>
<evidence type="ECO:0000256" key="2">
    <source>
        <dbReference type="ARBA" id="ARBA00022670"/>
    </source>
</evidence>
<protein>
    <submittedName>
        <fullName evidence="4">Uncharacterized protein</fullName>
    </submittedName>
</protein>
<proteinExistence type="predicted"/>
<dbReference type="GO" id="GO:0005737">
    <property type="term" value="C:cytoplasm"/>
    <property type="evidence" value="ECO:0007669"/>
    <property type="project" value="TreeGrafter"/>
</dbReference>
<dbReference type="EMBL" id="JADGMS010000017">
    <property type="protein sequence ID" value="KAF9664090.1"/>
    <property type="molecule type" value="Genomic_DNA"/>
</dbReference>
<dbReference type="GO" id="GO:0006508">
    <property type="term" value="P:proteolysis"/>
    <property type="evidence" value="ECO:0007669"/>
    <property type="project" value="UniProtKB-KW"/>
</dbReference>
<keyword evidence="2" id="KW-0645">Protease</keyword>
<evidence type="ECO:0000313" key="5">
    <source>
        <dbReference type="Proteomes" id="UP000657918"/>
    </source>
</evidence>
<evidence type="ECO:0000313" key="4">
    <source>
        <dbReference type="EMBL" id="KAF9664090.1"/>
    </source>
</evidence>
<dbReference type="PANTHER" id="PTHR45777:SF2">
    <property type="entry name" value="METHIONINE AMINOPEPTIDASE 2"/>
    <property type="match status" value="1"/>
</dbReference>
<keyword evidence="3" id="KW-0378">Hydrolase</keyword>
<accession>A0A835JB71</accession>
<dbReference type="PANTHER" id="PTHR45777">
    <property type="entry name" value="METHIONINE AMINOPEPTIDASE 2"/>
    <property type="match status" value="1"/>
</dbReference>
<keyword evidence="1" id="KW-0031">Aminopeptidase</keyword>
<comment type="caution">
    <text evidence="4">The sequence shown here is derived from an EMBL/GenBank/DDBJ whole genome shotgun (WGS) entry which is preliminary data.</text>
</comment>
<gene>
    <name evidence="4" type="ORF">SADUNF_Sadunf17G0120100</name>
</gene>
<evidence type="ECO:0000256" key="1">
    <source>
        <dbReference type="ARBA" id="ARBA00022438"/>
    </source>
</evidence>
<dbReference type="OrthoDB" id="7848262at2759"/>
<sequence>MGSKYRENREQSEMRNGKGRSVLAHRMGYTRTLTTLEDFESRIDVRLCDVGAAIEEVMESYEVEIKGKVFQGMALGEYCDPWCKESFSAVPVGKGNVREDLDAAIT</sequence>
<keyword evidence="5" id="KW-1185">Reference proteome</keyword>
<dbReference type="Gene3D" id="3.90.230.10">
    <property type="entry name" value="Creatinase/methionine aminopeptidase superfamily"/>
    <property type="match status" value="1"/>
</dbReference>
<evidence type="ECO:0000256" key="3">
    <source>
        <dbReference type="ARBA" id="ARBA00022801"/>
    </source>
</evidence>
<organism evidence="4 5">
    <name type="scientific">Salix dunnii</name>
    <dbReference type="NCBI Taxonomy" id="1413687"/>
    <lineage>
        <taxon>Eukaryota</taxon>
        <taxon>Viridiplantae</taxon>
        <taxon>Streptophyta</taxon>
        <taxon>Embryophyta</taxon>
        <taxon>Tracheophyta</taxon>
        <taxon>Spermatophyta</taxon>
        <taxon>Magnoliopsida</taxon>
        <taxon>eudicotyledons</taxon>
        <taxon>Gunneridae</taxon>
        <taxon>Pentapetalae</taxon>
        <taxon>rosids</taxon>
        <taxon>fabids</taxon>
        <taxon>Malpighiales</taxon>
        <taxon>Salicaceae</taxon>
        <taxon>Saliceae</taxon>
        <taxon>Salix</taxon>
    </lineage>
</organism>
<dbReference type="InterPro" id="IPR050247">
    <property type="entry name" value="Met_Aminopeptidase_Type2"/>
</dbReference>
<dbReference type="AlphaFoldDB" id="A0A835JB71"/>
<name>A0A835JB71_9ROSI</name>